<dbReference type="eggNOG" id="COG2442">
    <property type="taxonomic scope" value="Bacteria"/>
</dbReference>
<dbReference type="EMBL" id="JFHR01000033">
    <property type="protein sequence ID" value="KEQ52856.1"/>
    <property type="molecule type" value="Genomic_DNA"/>
</dbReference>
<name>A0A081RCD3_SPHCR</name>
<dbReference type="InterPro" id="IPR036388">
    <property type="entry name" value="WH-like_DNA-bd_sf"/>
</dbReference>
<evidence type="ECO:0000313" key="2">
    <source>
        <dbReference type="EMBL" id="KEQ52856.1"/>
    </source>
</evidence>
<dbReference type="Gene3D" id="1.10.10.10">
    <property type="entry name" value="Winged helix-like DNA-binding domain superfamily/Winged helix DNA-binding domain"/>
    <property type="match status" value="1"/>
</dbReference>
<dbReference type="AlphaFoldDB" id="A0A081RCD3"/>
<evidence type="ECO:0008006" key="4">
    <source>
        <dbReference type="Google" id="ProtNLM"/>
    </source>
</evidence>
<feature type="region of interest" description="Disordered" evidence="1">
    <location>
        <begin position="193"/>
        <end position="217"/>
    </location>
</feature>
<accession>A0A081RCD3</accession>
<proteinExistence type="predicted"/>
<dbReference type="Proteomes" id="UP000028411">
    <property type="component" value="Unassembled WGS sequence"/>
</dbReference>
<dbReference type="SUPFAM" id="SSF46689">
    <property type="entry name" value="Homeodomain-like"/>
    <property type="match status" value="1"/>
</dbReference>
<sequence length="217" mass="24250">MHSAMEMLKATEAAVVSRVSLRDVNRVIDERILPDTLVSLDNGRHVVAAACSLITFYFESAKRLTSEERLFAIRSAEPRLRRWDRTATAEMLKADWTVRDEFLTIDLRPFFERSIERLARLDAARELVISSADILGGTPIIGGTRIPVHDIAAAMAAGVPEDEILEDYPSLTRDKLALALLYAEANPLRGRPRPLLSGLPKGSRKLSEHRVPRRRAG</sequence>
<comment type="caution">
    <text evidence="2">The sequence shown here is derived from an EMBL/GenBank/DDBJ whole genome shotgun (WGS) entry which is preliminary data.</text>
</comment>
<dbReference type="InterPro" id="IPR007367">
    <property type="entry name" value="DUF433"/>
</dbReference>
<dbReference type="PANTHER" id="PTHR34849">
    <property type="entry name" value="SSL5025 PROTEIN"/>
    <property type="match status" value="1"/>
</dbReference>
<dbReference type="PATRIC" id="fig|46429.4.peg.2821"/>
<dbReference type="PANTHER" id="PTHR34849:SF3">
    <property type="entry name" value="SSR2962 PROTEIN"/>
    <property type="match status" value="1"/>
</dbReference>
<dbReference type="OrthoDB" id="200074at2"/>
<evidence type="ECO:0000256" key="1">
    <source>
        <dbReference type="SAM" id="MobiDB-lite"/>
    </source>
</evidence>
<protein>
    <recommendedName>
        <fullName evidence="4">DUF433 domain-containing protein</fullName>
    </recommendedName>
</protein>
<reference evidence="2 3" key="1">
    <citation type="submission" date="2014-02" db="EMBL/GenBank/DDBJ databases">
        <title>Whole genome sequence of Sphingobium chlorophenolicum NBRC 16172.</title>
        <authorList>
            <person name="Gan H.M."/>
            <person name="Gan H.Y."/>
            <person name="Chew T.H."/>
            <person name="Savka M.A."/>
        </authorList>
    </citation>
    <scope>NUCLEOTIDE SEQUENCE [LARGE SCALE GENOMIC DNA]</scope>
    <source>
        <strain evidence="2 3">NBRC 16172</strain>
    </source>
</reference>
<evidence type="ECO:0000313" key="3">
    <source>
        <dbReference type="Proteomes" id="UP000028411"/>
    </source>
</evidence>
<dbReference type="InterPro" id="IPR009057">
    <property type="entry name" value="Homeodomain-like_sf"/>
</dbReference>
<gene>
    <name evidence="2" type="ORF">BV95_02847</name>
</gene>
<organism evidence="2 3">
    <name type="scientific">Sphingobium chlorophenolicum</name>
    <dbReference type="NCBI Taxonomy" id="46429"/>
    <lineage>
        <taxon>Bacteria</taxon>
        <taxon>Pseudomonadati</taxon>
        <taxon>Pseudomonadota</taxon>
        <taxon>Alphaproteobacteria</taxon>
        <taxon>Sphingomonadales</taxon>
        <taxon>Sphingomonadaceae</taxon>
        <taxon>Sphingobium</taxon>
    </lineage>
</organism>
<dbReference type="Pfam" id="PF04255">
    <property type="entry name" value="DUF433"/>
    <property type="match status" value="1"/>
</dbReference>